<dbReference type="OrthoDB" id="90759at2"/>
<evidence type="ECO:0000313" key="2">
    <source>
        <dbReference type="EMBL" id="TGG92542.1"/>
    </source>
</evidence>
<gene>
    <name evidence="2" type="ORF">E4656_13820</name>
</gene>
<keyword evidence="1" id="KW-1133">Transmembrane helix</keyword>
<dbReference type="EMBL" id="SRMF01000005">
    <property type="protein sequence ID" value="TGG92542.1"/>
    <property type="molecule type" value="Genomic_DNA"/>
</dbReference>
<keyword evidence="1" id="KW-0812">Transmembrane</keyword>
<name>A0A4Z0W7H3_9GAMM</name>
<feature type="transmembrane region" description="Helical" evidence="1">
    <location>
        <begin position="154"/>
        <end position="176"/>
    </location>
</feature>
<organism evidence="2 3">
    <name type="scientific">Natronospirillum operosum</name>
    <dbReference type="NCBI Taxonomy" id="2759953"/>
    <lineage>
        <taxon>Bacteria</taxon>
        <taxon>Pseudomonadati</taxon>
        <taxon>Pseudomonadota</taxon>
        <taxon>Gammaproteobacteria</taxon>
        <taxon>Oceanospirillales</taxon>
        <taxon>Natronospirillaceae</taxon>
        <taxon>Natronospirillum</taxon>
    </lineage>
</organism>
<dbReference type="NCBIfam" id="TIGR01634">
    <property type="entry name" value="tail_P2_I"/>
    <property type="match status" value="1"/>
</dbReference>
<dbReference type="AlphaFoldDB" id="A0A4Z0W7H3"/>
<accession>A0A4Z0W7H3</accession>
<sequence>MTGSRMGKKTLLPANTTLHQRAMEQAAKRISDVPVPIRDVWSPDSCPVELLPWLAWALSLDTWSDTWPEAVQRNQIRQAVRIHRRKGTSQSVREVVSSFGAGLALQEWWQKDPIGVPYTFDIILTVGAGVPATAKYQEDIIDEVRRTRPRRSRFTFIAGVSAEGSMGLLGVLRVAVFHRLQLQEAPSTGGLGFQGVARPATFIRISTTEA</sequence>
<evidence type="ECO:0000256" key="1">
    <source>
        <dbReference type="SAM" id="Phobius"/>
    </source>
</evidence>
<dbReference type="Pfam" id="PF09684">
    <property type="entry name" value="Tail_P2_I"/>
    <property type="match status" value="1"/>
</dbReference>
<proteinExistence type="predicted"/>
<reference evidence="2 3" key="1">
    <citation type="submission" date="2019-04" db="EMBL/GenBank/DDBJ databases">
        <title>Natronospirillum operosus gen. nov., sp. nov., a haloalkaliphilic satellite isolated from decaying biomass of laboratory culture of cyanobacterium Geitlerinema sp. and proposal of Natronospirillaceae fam. nov. and Saccharospirillaceae fam. nov.</title>
        <authorList>
            <person name="Kevbrin V."/>
            <person name="Boltyanskaya Y."/>
            <person name="Koziaeva V."/>
            <person name="Grouzdev D.S."/>
            <person name="Park M."/>
            <person name="Cho J."/>
        </authorList>
    </citation>
    <scope>NUCLEOTIDE SEQUENCE [LARGE SCALE GENOMIC DNA]</scope>
    <source>
        <strain evidence="2 3">G-116</strain>
    </source>
</reference>
<dbReference type="InterPro" id="IPR006521">
    <property type="entry name" value="Tail_protein_I"/>
</dbReference>
<keyword evidence="1" id="KW-0472">Membrane</keyword>
<keyword evidence="3" id="KW-1185">Reference proteome</keyword>
<dbReference type="Proteomes" id="UP000297475">
    <property type="component" value="Unassembled WGS sequence"/>
</dbReference>
<evidence type="ECO:0000313" key="3">
    <source>
        <dbReference type="Proteomes" id="UP000297475"/>
    </source>
</evidence>
<comment type="caution">
    <text evidence="2">The sequence shown here is derived from an EMBL/GenBank/DDBJ whole genome shotgun (WGS) entry which is preliminary data.</text>
</comment>
<protein>
    <submittedName>
        <fullName evidence="2">Phage tail protein I</fullName>
    </submittedName>
</protein>